<gene>
    <name evidence="1" type="ORF">Pcinc_020953</name>
</gene>
<protein>
    <submittedName>
        <fullName evidence="1">Uncharacterized protein</fullName>
    </submittedName>
</protein>
<proteinExistence type="predicted"/>
<name>A0AAE1FLE5_PETCI</name>
<organism evidence="1 2">
    <name type="scientific">Petrolisthes cinctipes</name>
    <name type="common">Flat porcelain crab</name>
    <dbReference type="NCBI Taxonomy" id="88211"/>
    <lineage>
        <taxon>Eukaryota</taxon>
        <taxon>Metazoa</taxon>
        <taxon>Ecdysozoa</taxon>
        <taxon>Arthropoda</taxon>
        <taxon>Crustacea</taxon>
        <taxon>Multicrustacea</taxon>
        <taxon>Malacostraca</taxon>
        <taxon>Eumalacostraca</taxon>
        <taxon>Eucarida</taxon>
        <taxon>Decapoda</taxon>
        <taxon>Pleocyemata</taxon>
        <taxon>Anomura</taxon>
        <taxon>Galatheoidea</taxon>
        <taxon>Porcellanidae</taxon>
        <taxon>Petrolisthes</taxon>
    </lineage>
</organism>
<dbReference type="AlphaFoldDB" id="A0AAE1FLE5"/>
<comment type="caution">
    <text evidence="1">The sequence shown here is derived from an EMBL/GenBank/DDBJ whole genome shotgun (WGS) entry which is preliminary data.</text>
</comment>
<evidence type="ECO:0000313" key="2">
    <source>
        <dbReference type="Proteomes" id="UP001286313"/>
    </source>
</evidence>
<sequence length="135" mass="14999">MPGGRANSSEVIAERGLIIGMWKAGASVLNIALKVGKITRTFKRSVGAEARQCLLPSNTRYHEKNINHLRSGQWQFQLPTLSGWFMTTVPFILASEFRITSMITLKLRSSTGQQKDVILIRLSIGILGSSERVQQ</sequence>
<reference evidence="1" key="1">
    <citation type="submission" date="2023-10" db="EMBL/GenBank/DDBJ databases">
        <title>Genome assemblies of two species of porcelain crab, Petrolisthes cinctipes and Petrolisthes manimaculis (Anomura: Porcellanidae).</title>
        <authorList>
            <person name="Angst P."/>
        </authorList>
    </citation>
    <scope>NUCLEOTIDE SEQUENCE</scope>
    <source>
        <strain evidence="1">PB745_01</strain>
        <tissue evidence="1">Gill</tissue>
    </source>
</reference>
<keyword evidence="2" id="KW-1185">Reference proteome</keyword>
<accession>A0AAE1FLE5</accession>
<dbReference type="Proteomes" id="UP001286313">
    <property type="component" value="Unassembled WGS sequence"/>
</dbReference>
<evidence type="ECO:0000313" key="1">
    <source>
        <dbReference type="EMBL" id="KAK3874083.1"/>
    </source>
</evidence>
<dbReference type="EMBL" id="JAWQEG010002138">
    <property type="protein sequence ID" value="KAK3874083.1"/>
    <property type="molecule type" value="Genomic_DNA"/>
</dbReference>